<keyword evidence="4" id="KW-1185">Reference proteome</keyword>
<evidence type="ECO:0000256" key="1">
    <source>
        <dbReference type="SAM" id="Coils"/>
    </source>
</evidence>
<keyword evidence="1" id="KW-0175">Coiled coil</keyword>
<accession>A0A9D3NV03</accession>
<gene>
    <name evidence="3" type="ORF">KOW79_006083</name>
</gene>
<dbReference type="OrthoDB" id="8901969at2759"/>
<feature type="chain" id="PRO_5039633105" evidence="2">
    <location>
        <begin position="23"/>
        <end position="179"/>
    </location>
</feature>
<evidence type="ECO:0000313" key="3">
    <source>
        <dbReference type="EMBL" id="KAG7329861.1"/>
    </source>
</evidence>
<dbReference type="Proteomes" id="UP000824219">
    <property type="component" value="Linkage Group LG07"/>
</dbReference>
<comment type="caution">
    <text evidence="3">The sequence shown here is derived from an EMBL/GenBank/DDBJ whole genome shotgun (WGS) entry which is preliminary data.</text>
</comment>
<dbReference type="AlphaFoldDB" id="A0A9D3NV03"/>
<dbReference type="GO" id="GO:0005615">
    <property type="term" value="C:extracellular space"/>
    <property type="evidence" value="ECO:0007669"/>
    <property type="project" value="TreeGrafter"/>
</dbReference>
<organism evidence="3 4">
    <name type="scientific">Hemibagrus wyckioides</name>
    <dbReference type="NCBI Taxonomy" id="337641"/>
    <lineage>
        <taxon>Eukaryota</taxon>
        <taxon>Metazoa</taxon>
        <taxon>Chordata</taxon>
        <taxon>Craniata</taxon>
        <taxon>Vertebrata</taxon>
        <taxon>Euteleostomi</taxon>
        <taxon>Actinopterygii</taxon>
        <taxon>Neopterygii</taxon>
        <taxon>Teleostei</taxon>
        <taxon>Ostariophysi</taxon>
        <taxon>Siluriformes</taxon>
        <taxon>Bagridae</taxon>
        <taxon>Hemibagrus</taxon>
    </lineage>
</organism>
<feature type="coiled-coil region" evidence="1">
    <location>
        <begin position="80"/>
        <end position="148"/>
    </location>
</feature>
<reference evidence="3 4" key="1">
    <citation type="submission" date="2021-06" db="EMBL/GenBank/DDBJ databases">
        <title>Chromosome-level genome assembly of the red-tail catfish (Hemibagrus wyckioides).</title>
        <authorList>
            <person name="Shao F."/>
        </authorList>
    </citation>
    <scope>NUCLEOTIDE SEQUENCE [LARGE SCALE GENOMIC DNA]</scope>
    <source>
        <strain evidence="3">EC202008001</strain>
        <tissue evidence="3">Blood</tissue>
    </source>
</reference>
<dbReference type="GO" id="GO:0045087">
    <property type="term" value="P:innate immune response"/>
    <property type="evidence" value="ECO:0007669"/>
    <property type="project" value="TreeGrafter"/>
</dbReference>
<proteinExistence type="predicted"/>
<sequence length="179" mass="21461">MCVCKALFLLWMFSLLGRRGFAYNYEDYSDFSYNDMTDGDQQEPGTSPCPCDSGERLRWEKIFIMMEDSHVMQKILLQANEELKMEISSLRNHMQKISRDISTSCLRVVEETCRSMNTQQNLGAEQNATRQNANVQQLEETEEVWRREKMKDVHRMIEMDKTGEKMEESDKWWKKWRFW</sequence>
<feature type="signal peptide" evidence="2">
    <location>
        <begin position="1"/>
        <end position="22"/>
    </location>
</feature>
<dbReference type="EMBL" id="JAHKSW010000007">
    <property type="protein sequence ID" value="KAG7329861.1"/>
    <property type="molecule type" value="Genomic_DNA"/>
</dbReference>
<keyword evidence="2" id="KW-0732">Signal</keyword>
<name>A0A9D3NV03_9TELE</name>
<dbReference type="PANTHER" id="PTHR46943">
    <property type="entry name" value="PENTRAXIN-RELATED PROTEIN PTX3"/>
    <property type="match status" value="1"/>
</dbReference>
<dbReference type="InterPro" id="IPR042837">
    <property type="entry name" value="PTX3"/>
</dbReference>
<protein>
    <submittedName>
        <fullName evidence="3">Uncharacterized protein</fullName>
    </submittedName>
</protein>
<dbReference type="GO" id="GO:0001849">
    <property type="term" value="F:complement component C1q complex binding"/>
    <property type="evidence" value="ECO:0007669"/>
    <property type="project" value="TreeGrafter"/>
</dbReference>
<evidence type="ECO:0000313" key="4">
    <source>
        <dbReference type="Proteomes" id="UP000824219"/>
    </source>
</evidence>
<evidence type="ECO:0000256" key="2">
    <source>
        <dbReference type="SAM" id="SignalP"/>
    </source>
</evidence>
<dbReference type="PANTHER" id="PTHR46943:SF1">
    <property type="entry name" value="PENTRAXIN-RELATED PROTEIN PTX3"/>
    <property type="match status" value="1"/>
</dbReference>